<reference evidence="2" key="1">
    <citation type="submission" date="2016-06" db="EMBL/GenBank/DDBJ databases">
        <title>Parallel loss of symbiosis genes in relatives of nitrogen-fixing non-legume Parasponia.</title>
        <authorList>
            <person name="Van Velzen R."/>
            <person name="Holmer R."/>
            <person name="Bu F."/>
            <person name="Rutten L."/>
            <person name="Van Zeijl A."/>
            <person name="Liu W."/>
            <person name="Santuari L."/>
            <person name="Cao Q."/>
            <person name="Sharma T."/>
            <person name="Shen D."/>
            <person name="Roswanjaya Y."/>
            <person name="Wardhani T."/>
            <person name="Kalhor M.S."/>
            <person name="Jansen J."/>
            <person name="Van den Hoogen J."/>
            <person name="Gungor B."/>
            <person name="Hartog M."/>
            <person name="Hontelez J."/>
            <person name="Verver J."/>
            <person name="Yang W.-C."/>
            <person name="Schijlen E."/>
            <person name="Repin R."/>
            <person name="Schilthuizen M."/>
            <person name="Schranz E."/>
            <person name="Heidstra R."/>
            <person name="Miyata K."/>
            <person name="Fedorova E."/>
            <person name="Kohlen W."/>
            <person name="Bisseling T."/>
            <person name="Smit S."/>
            <person name="Geurts R."/>
        </authorList>
    </citation>
    <scope>NUCLEOTIDE SEQUENCE [LARGE SCALE GENOMIC DNA]</scope>
    <source>
        <strain evidence="2">cv. RG33-2</strain>
    </source>
</reference>
<dbReference type="Proteomes" id="UP000237000">
    <property type="component" value="Unassembled WGS sequence"/>
</dbReference>
<name>A0A2P5F4H3_TREOI</name>
<accession>A0A2P5F4H3</accession>
<protein>
    <submittedName>
        <fullName evidence="1">Uncharacterized protein</fullName>
    </submittedName>
</protein>
<proteinExistence type="predicted"/>
<evidence type="ECO:0000313" key="2">
    <source>
        <dbReference type="Proteomes" id="UP000237000"/>
    </source>
</evidence>
<dbReference type="EMBL" id="JXTC01000063">
    <property type="protein sequence ID" value="PON92688.1"/>
    <property type="molecule type" value="Genomic_DNA"/>
</dbReference>
<dbReference type="InParanoid" id="A0A2P5F4H3"/>
<dbReference type="AlphaFoldDB" id="A0A2P5F4H3"/>
<evidence type="ECO:0000313" key="1">
    <source>
        <dbReference type="EMBL" id="PON92688.1"/>
    </source>
</evidence>
<gene>
    <name evidence="1" type="ORF">TorRG33x02_115480</name>
</gene>
<keyword evidence="2" id="KW-1185">Reference proteome</keyword>
<organism evidence="1 2">
    <name type="scientific">Trema orientale</name>
    <name type="common">Charcoal tree</name>
    <name type="synonym">Celtis orientalis</name>
    <dbReference type="NCBI Taxonomy" id="63057"/>
    <lineage>
        <taxon>Eukaryota</taxon>
        <taxon>Viridiplantae</taxon>
        <taxon>Streptophyta</taxon>
        <taxon>Embryophyta</taxon>
        <taxon>Tracheophyta</taxon>
        <taxon>Spermatophyta</taxon>
        <taxon>Magnoliopsida</taxon>
        <taxon>eudicotyledons</taxon>
        <taxon>Gunneridae</taxon>
        <taxon>Pentapetalae</taxon>
        <taxon>rosids</taxon>
        <taxon>fabids</taxon>
        <taxon>Rosales</taxon>
        <taxon>Cannabaceae</taxon>
        <taxon>Trema</taxon>
    </lineage>
</organism>
<sequence length="71" mass="7977">MDKELEVDLEVQTNIIDKISNEVDKDAARDVISKLLVGRSFAKKPVSNGLLRANYGKSLATKDWMENVRSI</sequence>
<comment type="caution">
    <text evidence="1">The sequence shown here is derived from an EMBL/GenBank/DDBJ whole genome shotgun (WGS) entry which is preliminary data.</text>
</comment>